<dbReference type="HOGENOM" id="CLU_061999_0_1_9"/>
<dbReference type="Proteomes" id="UP000003494">
    <property type="component" value="Unassembled WGS sequence"/>
</dbReference>
<evidence type="ECO:0000256" key="1">
    <source>
        <dbReference type="SAM" id="MobiDB-lite"/>
    </source>
</evidence>
<dbReference type="SUPFAM" id="SSF89550">
    <property type="entry name" value="PHP domain-like"/>
    <property type="match status" value="1"/>
</dbReference>
<comment type="caution">
    <text evidence="3">The sequence shown here is derived from an EMBL/GenBank/DDBJ whole genome shotgun (WGS) entry which is preliminary data.</text>
</comment>
<reference evidence="3" key="1">
    <citation type="submission" date="2009-04" db="EMBL/GenBank/DDBJ databases">
        <authorList>
            <person name="Weinstock G."/>
            <person name="Sodergren E."/>
            <person name="Clifton S."/>
            <person name="Fulton L."/>
            <person name="Fulton B."/>
            <person name="Courtney L."/>
            <person name="Fronick C."/>
            <person name="Harrison M."/>
            <person name="Strong C."/>
            <person name="Farmer C."/>
            <person name="Delahaunty K."/>
            <person name="Markovic C."/>
            <person name="Hall O."/>
            <person name="Minx P."/>
            <person name="Tomlinson C."/>
            <person name="Mitreva M."/>
            <person name="Nelson J."/>
            <person name="Hou S."/>
            <person name="Wollam A."/>
            <person name="Pepin K.H."/>
            <person name="Johnson M."/>
            <person name="Bhonagiri V."/>
            <person name="Nash W.E."/>
            <person name="Warren W."/>
            <person name="Chinwalla A."/>
            <person name="Mardis E.R."/>
            <person name="Wilson R.K."/>
        </authorList>
    </citation>
    <scope>NUCLEOTIDE SEQUENCE [LARGE SCALE GENOMIC DNA]</scope>
    <source>
        <strain evidence="3">DSM 14600</strain>
    </source>
</reference>
<dbReference type="InterPro" id="IPR004013">
    <property type="entry name" value="PHP_dom"/>
</dbReference>
<feature type="region of interest" description="Disordered" evidence="1">
    <location>
        <begin position="244"/>
        <end position="267"/>
    </location>
</feature>
<feature type="compositionally biased region" description="Polar residues" evidence="1">
    <location>
        <begin position="249"/>
        <end position="259"/>
    </location>
</feature>
<feature type="domain" description="Polymerase/histidinol phosphatase N-terminal" evidence="2">
    <location>
        <begin position="4"/>
        <end position="79"/>
    </location>
</feature>
<gene>
    <name evidence="3" type="ORF">GCWU000342_00658</name>
</gene>
<dbReference type="InterPro" id="IPR003141">
    <property type="entry name" value="Pol/His_phosphatase_N"/>
</dbReference>
<dbReference type="GO" id="GO:0042578">
    <property type="term" value="F:phosphoric ester hydrolase activity"/>
    <property type="evidence" value="ECO:0007669"/>
    <property type="project" value="TreeGrafter"/>
</dbReference>
<dbReference type="EMBL" id="ACIP02000001">
    <property type="protein sequence ID" value="EEP29302.1"/>
    <property type="molecule type" value="Genomic_DNA"/>
</dbReference>
<dbReference type="Gene3D" id="3.20.20.140">
    <property type="entry name" value="Metal-dependent hydrolases"/>
    <property type="match status" value="1"/>
</dbReference>
<dbReference type="GO" id="GO:0008270">
    <property type="term" value="F:zinc ion binding"/>
    <property type="evidence" value="ECO:0007669"/>
    <property type="project" value="TreeGrafter"/>
</dbReference>
<dbReference type="InterPro" id="IPR050243">
    <property type="entry name" value="PHP_phosphatase"/>
</dbReference>
<evidence type="ECO:0000313" key="4">
    <source>
        <dbReference type="Proteomes" id="UP000003494"/>
    </source>
</evidence>
<dbReference type="Pfam" id="PF02811">
    <property type="entry name" value="PHP"/>
    <property type="match status" value="1"/>
</dbReference>
<keyword evidence="4" id="KW-1185">Reference proteome</keyword>
<dbReference type="CDD" id="cd07437">
    <property type="entry name" value="PHP_HisPPase_Ycdx_like"/>
    <property type="match status" value="1"/>
</dbReference>
<sequence length="267" mass="29273">MITVDLHTHTIASGHGSTATIGQMARAASERGLRLLGISDHGPATPGAAFSSYFQNLAFAPREHFGVRLLYGVEANILDGGGLDLDNSVLARLDYVIASMHRPPRSVIYHGRDDIEAYRDRNTKDYIEAMSNPLVRIIGHPDNSQFPYCVHRLTDAAAECKVILEVNEASLGPDGYHRVAGLDTEQNYRILIKLCKKKGIPLLISSDSHGPDRIGQADRALFLLREQDFPRDLLVNEHPELLSVPRQPLRSSQPAQTGPDTGALPLS</sequence>
<dbReference type="PANTHER" id="PTHR36928">
    <property type="entry name" value="PHOSPHATASE YCDX-RELATED"/>
    <property type="match status" value="1"/>
</dbReference>
<accession>C4G9K5</accession>
<dbReference type="AlphaFoldDB" id="C4G9K5"/>
<dbReference type="PANTHER" id="PTHR36928:SF1">
    <property type="entry name" value="PHOSPHATASE YCDX-RELATED"/>
    <property type="match status" value="1"/>
</dbReference>
<dbReference type="eggNOG" id="COG1387">
    <property type="taxonomic scope" value="Bacteria"/>
</dbReference>
<proteinExistence type="predicted"/>
<dbReference type="SMART" id="SM00481">
    <property type="entry name" value="POLIIIAc"/>
    <property type="match status" value="1"/>
</dbReference>
<evidence type="ECO:0000313" key="3">
    <source>
        <dbReference type="EMBL" id="EEP29302.1"/>
    </source>
</evidence>
<dbReference type="InterPro" id="IPR016195">
    <property type="entry name" value="Pol/histidinol_Pase-like"/>
</dbReference>
<evidence type="ECO:0000259" key="2">
    <source>
        <dbReference type="SMART" id="SM00481"/>
    </source>
</evidence>
<dbReference type="STRING" id="626523.GCWU000342_00658"/>
<protein>
    <submittedName>
        <fullName evidence="3">Histidinol phosphate phosphatase HisJ family</fullName>
    </submittedName>
</protein>
<dbReference type="GO" id="GO:0005829">
    <property type="term" value="C:cytosol"/>
    <property type="evidence" value="ECO:0007669"/>
    <property type="project" value="TreeGrafter"/>
</dbReference>
<name>C4G9K5_9FIRM</name>
<dbReference type="RefSeq" id="WP_006905690.1">
    <property type="nucleotide sequence ID" value="NZ_GG665866.1"/>
</dbReference>
<organism evidence="3 4">
    <name type="scientific">Shuttleworthella satelles DSM 14600</name>
    <dbReference type="NCBI Taxonomy" id="626523"/>
    <lineage>
        <taxon>Bacteria</taxon>
        <taxon>Bacillati</taxon>
        <taxon>Bacillota</taxon>
        <taxon>Clostridia</taxon>
        <taxon>Lachnospirales</taxon>
        <taxon>Lachnospiraceae</taxon>
        <taxon>Shuttleworthella</taxon>
    </lineage>
</organism>